<sequence>MEYIGYFLISLLGLVLIVKIFSWPLRMLIKLIINGVMGAILLFLINSIGAFFNFTIGINAVTAIIAGFFGIPGIIFLILFKTIM</sequence>
<feature type="transmembrane region" description="Helical" evidence="1">
    <location>
        <begin position="58"/>
        <end position="80"/>
    </location>
</feature>
<keyword evidence="1" id="KW-0472">Membrane</keyword>
<dbReference type="Proteomes" id="UP001500339">
    <property type="component" value="Unassembled WGS sequence"/>
</dbReference>
<organism evidence="2 3">
    <name type="scientific">Clostridium malenominatum</name>
    <dbReference type="NCBI Taxonomy" id="1539"/>
    <lineage>
        <taxon>Bacteria</taxon>
        <taxon>Bacillati</taxon>
        <taxon>Bacillota</taxon>
        <taxon>Clostridia</taxon>
        <taxon>Eubacteriales</taxon>
        <taxon>Clostridiaceae</taxon>
        <taxon>Clostridium</taxon>
    </lineage>
</organism>
<evidence type="ECO:0000256" key="1">
    <source>
        <dbReference type="SAM" id="Phobius"/>
    </source>
</evidence>
<accession>A0ABP3UDU0</accession>
<comment type="caution">
    <text evidence="2">The sequence shown here is derived from an EMBL/GenBank/DDBJ whole genome shotgun (WGS) entry which is preliminary data.</text>
</comment>
<keyword evidence="3" id="KW-1185">Reference proteome</keyword>
<gene>
    <name evidence="2" type="ORF">GCM10008905_33350</name>
</gene>
<keyword evidence="1" id="KW-1133">Transmembrane helix</keyword>
<dbReference type="EMBL" id="BAAACF010000014">
    <property type="protein sequence ID" value="GAA0731250.1"/>
    <property type="molecule type" value="Genomic_DNA"/>
</dbReference>
<name>A0ABP3UDU0_9CLOT</name>
<feature type="transmembrane region" description="Helical" evidence="1">
    <location>
        <begin position="6"/>
        <end position="25"/>
    </location>
</feature>
<reference evidence="3" key="1">
    <citation type="journal article" date="2019" name="Int. J. Syst. Evol. Microbiol.">
        <title>The Global Catalogue of Microorganisms (GCM) 10K type strain sequencing project: providing services to taxonomists for standard genome sequencing and annotation.</title>
        <authorList>
            <consortium name="The Broad Institute Genomics Platform"/>
            <consortium name="The Broad Institute Genome Sequencing Center for Infectious Disease"/>
            <person name="Wu L."/>
            <person name="Ma J."/>
        </authorList>
    </citation>
    <scope>NUCLEOTIDE SEQUENCE [LARGE SCALE GENOMIC DNA]</scope>
    <source>
        <strain evidence="3">JCM 1405</strain>
    </source>
</reference>
<proteinExistence type="predicted"/>
<protein>
    <submittedName>
        <fullName evidence="2">Pro-sigmaK processing inhibitor BofA family protein</fullName>
    </submittedName>
</protein>
<evidence type="ECO:0000313" key="3">
    <source>
        <dbReference type="Proteomes" id="UP001500339"/>
    </source>
</evidence>
<dbReference type="NCBIfam" id="TIGR02862">
    <property type="entry name" value="spore_BofA"/>
    <property type="match status" value="1"/>
</dbReference>
<keyword evidence="1" id="KW-0812">Transmembrane</keyword>
<dbReference type="InterPro" id="IPR010001">
    <property type="entry name" value="BofA"/>
</dbReference>
<dbReference type="Pfam" id="PF07441">
    <property type="entry name" value="BofA"/>
    <property type="match status" value="1"/>
</dbReference>
<feature type="transmembrane region" description="Helical" evidence="1">
    <location>
        <begin position="32"/>
        <end position="52"/>
    </location>
</feature>
<evidence type="ECO:0000313" key="2">
    <source>
        <dbReference type="EMBL" id="GAA0731250.1"/>
    </source>
</evidence>